<dbReference type="InterPro" id="IPR019402">
    <property type="entry name" value="CWH43_N"/>
</dbReference>
<keyword evidence="9" id="KW-1185">Reference proteome</keyword>
<evidence type="ECO:0000256" key="5">
    <source>
        <dbReference type="ARBA" id="ARBA00023136"/>
    </source>
</evidence>
<feature type="transmembrane region" description="Helical" evidence="6">
    <location>
        <begin position="280"/>
        <end position="304"/>
    </location>
</feature>
<gene>
    <name evidence="8" type="ORF">OSB1V03_LOCUS526</name>
</gene>
<feature type="domain" description="CWH43-like N-terminal" evidence="7">
    <location>
        <begin position="13"/>
        <end position="132"/>
    </location>
</feature>
<dbReference type="InterPro" id="IPR050911">
    <property type="entry name" value="DRAM/TMEM150_Autophagy_Mod"/>
</dbReference>
<dbReference type="Pfam" id="PF10277">
    <property type="entry name" value="Frag1"/>
    <property type="match status" value="2"/>
</dbReference>
<feature type="transmembrane region" description="Helical" evidence="6">
    <location>
        <begin position="103"/>
        <end position="122"/>
    </location>
</feature>
<dbReference type="GO" id="GO:0012505">
    <property type="term" value="C:endomembrane system"/>
    <property type="evidence" value="ECO:0007669"/>
    <property type="project" value="UniProtKB-SubCell"/>
</dbReference>
<evidence type="ECO:0000259" key="7">
    <source>
        <dbReference type="Pfam" id="PF10277"/>
    </source>
</evidence>
<name>A0A7R9PTH5_9ACAR</name>
<organism evidence="8">
    <name type="scientific">Medioppia subpectinata</name>
    <dbReference type="NCBI Taxonomy" id="1979941"/>
    <lineage>
        <taxon>Eukaryota</taxon>
        <taxon>Metazoa</taxon>
        <taxon>Ecdysozoa</taxon>
        <taxon>Arthropoda</taxon>
        <taxon>Chelicerata</taxon>
        <taxon>Arachnida</taxon>
        <taxon>Acari</taxon>
        <taxon>Acariformes</taxon>
        <taxon>Sarcoptiformes</taxon>
        <taxon>Oribatida</taxon>
        <taxon>Brachypylina</taxon>
        <taxon>Oppioidea</taxon>
        <taxon>Oppiidae</taxon>
        <taxon>Medioppia</taxon>
    </lineage>
</organism>
<keyword evidence="3 6" id="KW-0812">Transmembrane</keyword>
<dbReference type="Proteomes" id="UP000759131">
    <property type="component" value="Unassembled WGS sequence"/>
</dbReference>
<feature type="transmembrane region" description="Helical" evidence="6">
    <location>
        <begin position="324"/>
        <end position="346"/>
    </location>
</feature>
<evidence type="ECO:0000313" key="8">
    <source>
        <dbReference type="EMBL" id="CAD7620030.1"/>
    </source>
</evidence>
<feature type="domain" description="CWH43-like N-terminal" evidence="7">
    <location>
        <begin position="173"/>
        <end position="354"/>
    </location>
</feature>
<evidence type="ECO:0000256" key="2">
    <source>
        <dbReference type="ARBA" id="ARBA00006565"/>
    </source>
</evidence>
<evidence type="ECO:0000256" key="4">
    <source>
        <dbReference type="ARBA" id="ARBA00022989"/>
    </source>
</evidence>
<dbReference type="PANTHER" id="PTHR21324">
    <property type="entry name" value="FASTING-INDUCIBLE INTEGRAL MEMBRANE PROTEIN TM6P1-RELATED"/>
    <property type="match status" value="1"/>
</dbReference>
<comment type="similarity">
    <text evidence="2">Belongs to the DRAM/TMEM150 family.</text>
</comment>
<comment type="subcellular location">
    <subcellularLocation>
        <location evidence="1">Endomembrane system</location>
        <topology evidence="1">Multi-pass membrane protein</topology>
    </subcellularLocation>
</comment>
<evidence type="ECO:0000313" key="9">
    <source>
        <dbReference type="Proteomes" id="UP000759131"/>
    </source>
</evidence>
<protein>
    <recommendedName>
        <fullName evidence="7">CWH43-like N-terminal domain-containing protein</fullName>
    </recommendedName>
</protein>
<evidence type="ECO:0000256" key="6">
    <source>
        <dbReference type="SAM" id="Phobius"/>
    </source>
</evidence>
<keyword evidence="4 6" id="KW-1133">Transmembrane helix</keyword>
<proteinExistence type="inferred from homology"/>
<evidence type="ECO:0000256" key="3">
    <source>
        <dbReference type="ARBA" id="ARBA00022692"/>
    </source>
</evidence>
<dbReference type="PANTHER" id="PTHR21324:SF2">
    <property type="entry name" value="EG:22E5.9 PROTEIN"/>
    <property type="match status" value="1"/>
</dbReference>
<feature type="transmembrane region" description="Helical" evidence="6">
    <location>
        <begin position="27"/>
        <end position="49"/>
    </location>
</feature>
<dbReference type="EMBL" id="OC854681">
    <property type="protein sequence ID" value="CAD7620030.1"/>
    <property type="molecule type" value="Genomic_DNA"/>
</dbReference>
<accession>A0A7R9PTH5</accession>
<keyword evidence="5 6" id="KW-0472">Membrane</keyword>
<feature type="transmembrane region" description="Helical" evidence="6">
    <location>
        <begin position="79"/>
        <end position="97"/>
    </location>
</feature>
<dbReference type="EMBL" id="CAJPIZ010000106">
    <property type="protein sequence ID" value="CAG2100460.1"/>
    <property type="molecule type" value="Genomic_DNA"/>
</dbReference>
<dbReference type="OrthoDB" id="6515867at2759"/>
<dbReference type="AlphaFoldDB" id="A0A7R9PTH5"/>
<reference evidence="8" key="1">
    <citation type="submission" date="2020-11" db="EMBL/GenBank/DDBJ databases">
        <authorList>
            <person name="Tran Van P."/>
        </authorList>
    </citation>
    <scope>NUCLEOTIDE SEQUENCE</scope>
</reference>
<evidence type="ECO:0000256" key="1">
    <source>
        <dbReference type="ARBA" id="ARBA00004127"/>
    </source>
</evidence>
<sequence>MYLYHGHSVAIMQYVSDLGAISPEANIFTLCMAIEGVFVFAFAIIRYSIIKSYIQSNNNLNNNTDPKCDTNKVKQLNKWSTIITMISGLGIIVTGSFRTSEGLIIFAMHGMGATPIFLLTMLDMGLQSKVAFAQSRESCGRFRRYLAIVDACNFGNRDGWGLSVYNGHSVALMQYVSDLGAISPEANIFTLCMAIQGVNPNCDISKLGQLNKWSLITSMMVGVATLLTSSFRTSEALIVVIIHNISAFNLFSLTILDMGLQSGIAFMQSRNSLGRFRRSLAIVSTLVLLVVMISGLWSFLAYANLGEIIKIETRMNWTRAMPGYIQHVVSAYAELILVLLICPYILSFVAEFKEYSLSFNMGTKVISIV</sequence>
<feature type="transmembrane region" description="Helical" evidence="6">
    <location>
        <begin position="237"/>
        <end position="260"/>
    </location>
</feature>